<keyword evidence="1" id="KW-0812">Transmembrane</keyword>
<feature type="transmembrane region" description="Helical" evidence="1">
    <location>
        <begin position="425"/>
        <end position="442"/>
    </location>
</feature>
<name>B5Y544_PHATC</name>
<feature type="transmembrane region" description="Helical" evidence="1">
    <location>
        <begin position="376"/>
        <end position="396"/>
    </location>
</feature>
<dbReference type="PANTHER" id="PTHR22911">
    <property type="entry name" value="ACYL-MALONYL CONDENSING ENZYME-RELATED"/>
    <property type="match status" value="1"/>
</dbReference>
<feature type="transmembrane region" description="Helical" evidence="1">
    <location>
        <begin position="258"/>
        <end position="277"/>
    </location>
</feature>
<dbReference type="GO" id="GO:0016020">
    <property type="term" value="C:membrane"/>
    <property type="evidence" value="ECO:0007669"/>
    <property type="project" value="InterPro"/>
</dbReference>
<dbReference type="eggNOG" id="ENOG502QWFD">
    <property type="taxonomic scope" value="Eukaryota"/>
</dbReference>
<feature type="transmembrane region" description="Helical" evidence="1">
    <location>
        <begin position="226"/>
        <end position="246"/>
    </location>
</feature>
<reference evidence="3 4" key="1">
    <citation type="journal article" date="2008" name="Nature">
        <title>The Phaeodactylum genome reveals the evolutionary history of diatom genomes.</title>
        <authorList>
            <person name="Bowler C."/>
            <person name="Allen A.E."/>
            <person name="Badger J.H."/>
            <person name="Grimwood J."/>
            <person name="Jabbari K."/>
            <person name="Kuo A."/>
            <person name="Maheswari U."/>
            <person name="Martens C."/>
            <person name="Maumus F."/>
            <person name="Otillar R.P."/>
            <person name="Rayko E."/>
            <person name="Salamov A."/>
            <person name="Vandepoele K."/>
            <person name="Beszteri B."/>
            <person name="Gruber A."/>
            <person name="Heijde M."/>
            <person name="Katinka M."/>
            <person name="Mock T."/>
            <person name="Valentin K."/>
            <person name="Verret F."/>
            <person name="Berges J.A."/>
            <person name="Brownlee C."/>
            <person name="Cadoret J.P."/>
            <person name="Chiovitti A."/>
            <person name="Choi C.J."/>
            <person name="Coesel S."/>
            <person name="De Martino A."/>
            <person name="Detter J.C."/>
            <person name="Durkin C."/>
            <person name="Falciatore A."/>
            <person name="Fournet J."/>
            <person name="Haruta M."/>
            <person name="Huysman M.J."/>
            <person name="Jenkins B.D."/>
            <person name="Jiroutova K."/>
            <person name="Jorgensen R.E."/>
            <person name="Joubert Y."/>
            <person name="Kaplan A."/>
            <person name="Kroger N."/>
            <person name="Kroth P.G."/>
            <person name="La Roche J."/>
            <person name="Lindquist E."/>
            <person name="Lommer M."/>
            <person name="Martin-Jezequel V."/>
            <person name="Lopez P.J."/>
            <person name="Lucas S."/>
            <person name="Mangogna M."/>
            <person name="McGinnis K."/>
            <person name="Medlin L.K."/>
            <person name="Montsant A."/>
            <person name="Oudot-Le Secq M.P."/>
            <person name="Napoli C."/>
            <person name="Obornik M."/>
            <person name="Parker M.S."/>
            <person name="Petit J.L."/>
            <person name="Porcel B.M."/>
            <person name="Poulsen N."/>
            <person name="Robison M."/>
            <person name="Rychlewski L."/>
            <person name="Rynearson T.A."/>
            <person name="Schmutz J."/>
            <person name="Shapiro H."/>
            <person name="Siaut M."/>
            <person name="Stanley M."/>
            <person name="Sussman M.R."/>
            <person name="Taylor A.R."/>
            <person name="Vardi A."/>
            <person name="von Dassow P."/>
            <person name="Vyverman W."/>
            <person name="Willis A."/>
            <person name="Wyrwicz L.S."/>
            <person name="Rokhsar D.S."/>
            <person name="Weissenbach J."/>
            <person name="Armbrust E.V."/>
            <person name="Green B.R."/>
            <person name="Van de Peer Y."/>
            <person name="Grigoriev I.V."/>
        </authorList>
    </citation>
    <scope>NUCLEOTIDE SEQUENCE [LARGE SCALE GENOMIC DNA]</scope>
    <source>
        <strain evidence="3 4">CCAP 1055/1</strain>
    </source>
</reference>
<dbReference type="InParanoid" id="B5Y544"/>
<dbReference type="OrthoDB" id="74158at2759"/>
<dbReference type="Proteomes" id="UP000000759">
    <property type="component" value="Chromosome 3"/>
</dbReference>
<dbReference type="PANTHER" id="PTHR22911:SF79">
    <property type="entry name" value="MOBA-LIKE NTP TRANSFERASE DOMAIN-CONTAINING PROTEIN"/>
    <property type="match status" value="1"/>
</dbReference>
<evidence type="ECO:0000313" key="3">
    <source>
        <dbReference type="EMBL" id="ACI65589.1"/>
    </source>
</evidence>
<sequence>MSEQHAHESYPLLPRQGSLASVPLFQERPVPDAQPDAAIPLNERHSVLEVIAENVEGFVEGAHDAAVDILESAQEYAGDIKDAFVEAAVDTKETLVSIVEDASEAVAEEFQEVADAFIEELEDADEEMDKTFLLEMTLTRNLSILPADMVDSAAMVPSMIPFPNPDCQAEDEETGEGDEETLKDEDNEIEKAPMSAYFLLASAVISLSSIGPLLDLQNDVSGTMKIYWRTTATALLLLPFAVSSICREGFPRLSWPQWVVLLMTSGSYAAMCVFFVWALDYTAVGNAVIFSNSQALILLVGKAFIGEAVSLLEGSGALVAFSGAIMCSKDSSDTTPEDPGGFTTVLGDCFAISSAFSGVVYLVLAKTVRTSMDLYVFMFFIMFIGSLQTLLFLFIAREPYSIDRDPNTGVFGWTAFEQDRLPLELFMVVICNLFGAMGYVRAMHYFDNLVISVAALMEPVVAEFLAFTFGGG</sequence>
<dbReference type="AlphaFoldDB" id="B5Y544"/>
<gene>
    <name evidence="3" type="ORF">PHATR_44027</name>
</gene>
<dbReference type="SUPFAM" id="SSF103481">
    <property type="entry name" value="Multidrug resistance efflux transporter EmrE"/>
    <property type="match status" value="1"/>
</dbReference>
<organism evidence="3 4">
    <name type="scientific">Phaeodactylum tricornutum (strain CCAP 1055/1)</name>
    <dbReference type="NCBI Taxonomy" id="556484"/>
    <lineage>
        <taxon>Eukaryota</taxon>
        <taxon>Sar</taxon>
        <taxon>Stramenopiles</taxon>
        <taxon>Ochrophyta</taxon>
        <taxon>Bacillariophyta</taxon>
        <taxon>Bacillariophyceae</taxon>
        <taxon>Bacillariophycidae</taxon>
        <taxon>Naviculales</taxon>
        <taxon>Phaeodactylaceae</taxon>
        <taxon>Phaeodactylum</taxon>
    </lineage>
</organism>
<dbReference type="HOGENOM" id="CLU_574250_0_0_1"/>
<dbReference type="PaxDb" id="2850-Phatr44027"/>
<dbReference type="GeneID" id="7204219"/>
<reference evidence="4" key="2">
    <citation type="submission" date="2008-08" db="EMBL/GenBank/DDBJ databases">
        <authorList>
            <consortium name="Diatom Consortium"/>
            <person name="Grigoriev I."/>
            <person name="Grimwood J."/>
            <person name="Kuo A."/>
            <person name="Otillar R.P."/>
            <person name="Salamov A."/>
            <person name="Detter J.C."/>
            <person name="Lindquist E."/>
            <person name="Shapiro H."/>
            <person name="Lucas S."/>
            <person name="Glavina del Rio T."/>
            <person name="Pitluck S."/>
            <person name="Rokhsar D."/>
            <person name="Bowler C."/>
        </authorList>
    </citation>
    <scope>GENOME REANNOTATION</scope>
    <source>
        <strain evidence="4">CCAP 1055/1</strain>
    </source>
</reference>
<dbReference type="RefSeq" id="XP_002186119.1">
    <property type="nucleotide sequence ID" value="XM_002186083.1"/>
</dbReference>
<dbReference type="InterPro" id="IPR037185">
    <property type="entry name" value="EmrE-like"/>
</dbReference>
<keyword evidence="1" id="KW-1133">Transmembrane helix</keyword>
<proteinExistence type="predicted"/>
<dbReference type="EMBL" id="CP001142">
    <property type="protein sequence ID" value="ACI65589.1"/>
    <property type="molecule type" value="Genomic_DNA"/>
</dbReference>
<evidence type="ECO:0000256" key="1">
    <source>
        <dbReference type="SAM" id="Phobius"/>
    </source>
</evidence>
<feature type="domain" description="EamA" evidence="2">
    <location>
        <begin position="195"/>
        <end position="327"/>
    </location>
</feature>
<evidence type="ECO:0000313" key="4">
    <source>
        <dbReference type="Proteomes" id="UP000000759"/>
    </source>
</evidence>
<dbReference type="KEGG" id="pti:PHATR_44027"/>
<accession>B5Y544</accession>
<keyword evidence="4" id="KW-1185">Reference proteome</keyword>
<evidence type="ECO:0000259" key="2">
    <source>
        <dbReference type="Pfam" id="PF00892"/>
    </source>
</evidence>
<feature type="transmembrane region" description="Helical" evidence="1">
    <location>
        <begin position="345"/>
        <end position="364"/>
    </location>
</feature>
<feature type="transmembrane region" description="Helical" evidence="1">
    <location>
        <begin position="308"/>
        <end position="325"/>
    </location>
</feature>
<dbReference type="InterPro" id="IPR000620">
    <property type="entry name" value="EamA_dom"/>
</dbReference>
<feature type="transmembrane region" description="Helical" evidence="1">
    <location>
        <begin position="196"/>
        <end position="214"/>
    </location>
</feature>
<feature type="transmembrane region" description="Helical" evidence="1">
    <location>
        <begin position="449"/>
        <end position="469"/>
    </location>
</feature>
<dbReference type="Pfam" id="PF00892">
    <property type="entry name" value="EamA"/>
    <property type="match status" value="1"/>
</dbReference>
<protein>
    <recommendedName>
        <fullName evidence="2">EamA domain-containing protein</fullName>
    </recommendedName>
</protein>
<keyword evidence="1" id="KW-0472">Membrane</keyword>